<gene>
    <name evidence="1" type="ORF">ADL15_18465</name>
</gene>
<evidence type="ECO:0000313" key="1">
    <source>
        <dbReference type="EMBL" id="KUL33003.1"/>
    </source>
</evidence>
<dbReference type="Proteomes" id="UP000053244">
    <property type="component" value="Unassembled WGS sequence"/>
</dbReference>
<accession>A0A101JUK6</accession>
<organism evidence="1 2">
    <name type="scientific">Actinoplanes awajinensis subsp. mycoplanecinus</name>
    <dbReference type="NCBI Taxonomy" id="135947"/>
    <lineage>
        <taxon>Bacteria</taxon>
        <taxon>Bacillati</taxon>
        <taxon>Actinomycetota</taxon>
        <taxon>Actinomycetes</taxon>
        <taxon>Micromonosporales</taxon>
        <taxon>Micromonosporaceae</taxon>
        <taxon>Actinoplanes</taxon>
    </lineage>
</organism>
<keyword evidence="2" id="KW-1185">Reference proteome</keyword>
<reference evidence="1 2" key="1">
    <citation type="submission" date="2015-10" db="EMBL/GenBank/DDBJ databases">
        <authorList>
            <person name="Gilbert D.G."/>
        </authorList>
    </citation>
    <scope>NUCLEOTIDE SEQUENCE [LARGE SCALE GENOMIC DNA]</scope>
    <source>
        <strain evidence="1 2">NRRL B-16712</strain>
    </source>
</reference>
<evidence type="ECO:0000313" key="2">
    <source>
        <dbReference type="Proteomes" id="UP000053244"/>
    </source>
</evidence>
<name>A0A101JUK6_9ACTN</name>
<proteinExistence type="predicted"/>
<sequence length="198" mass="20740">MTLLGCAACDSVVPGEPDNDPPITTTPPAVEFTSAVEVRDRAVHVTYRLTNRSGTDLIALNRDSPAGVYITGSGPGQVTIAERVFPRPDTTTMTWYVSPQVSGTVLAPGDTTGDDFTVPLPLERRHPYGNDYGDGVIPLPDPVTEIRFCLGVIRPADLPVPAATASAAPGSAHPSVVLPHLGVNAQVQHLSCTDPAPL</sequence>
<dbReference type="OrthoDB" id="3774979at2"/>
<dbReference type="EMBL" id="LLZH01000156">
    <property type="protein sequence ID" value="KUL33003.1"/>
    <property type="molecule type" value="Genomic_DNA"/>
</dbReference>
<dbReference type="RefSeq" id="WP_067692301.1">
    <property type="nucleotide sequence ID" value="NZ_LLZH01000156.1"/>
</dbReference>
<evidence type="ECO:0008006" key="3">
    <source>
        <dbReference type="Google" id="ProtNLM"/>
    </source>
</evidence>
<dbReference type="AlphaFoldDB" id="A0A101JUK6"/>
<comment type="caution">
    <text evidence="1">The sequence shown here is derived from an EMBL/GenBank/DDBJ whole genome shotgun (WGS) entry which is preliminary data.</text>
</comment>
<protein>
    <recommendedName>
        <fullName evidence="3">DUF4232 domain-containing protein</fullName>
    </recommendedName>
</protein>